<keyword evidence="2" id="KW-1185">Reference proteome</keyword>
<dbReference type="AlphaFoldDB" id="E1Z7J6"/>
<name>E1Z7J6_CHLVA</name>
<proteinExistence type="predicted"/>
<dbReference type="InParanoid" id="E1Z7J6"/>
<dbReference type="STRING" id="554065.E1Z7J6"/>
<dbReference type="KEGG" id="cvr:CHLNCDRAFT_142016"/>
<reference evidence="1 2" key="1">
    <citation type="journal article" date="2010" name="Plant Cell">
        <title>The Chlorella variabilis NC64A genome reveals adaptation to photosymbiosis, coevolution with viruses, and cryptic sex.</title>
        <authorList>
            <person name="Blanc G."/>
            <person name="Duncan G."/>
            <person name="Agarkova I."/>
            <person name="Borodovsky M."/>
            <person name="Gurnon J."/>
            <person name="Kuo A."/>
            <person name="Lindquist E."/>
            <person name="Lucas S."/>
            <person name="Pangilinan J."/>
            <person name="Polle J."/>
            <person name="Salamov A."/>
            <person name="Terry A."/>
            <person name="Yamada T."/>
            <person name="Dunigan D.D."/>
            <person name="Grigoriev I.V."/>
            <person name="Claverie J.M."/>
            <person name="Van Etten J.L."/>
        </authorList>
    </citation>
    <scope>NUCLEOTIDE SEQUENCE [LARGE SCALE GENOMIC DNA]</scope>
    <source>
        <strain evidence="1 2">NC64A</strain>
    </source>
</reference>
<dbReference type="RefSeq" id="XP_005850284.1">
    <property type="nucleotide sequence ID" value="XM_005850222.1"/>
</dbReference>
<dbReference type="Proteomes" id="UP000008141">
    <property type="component" value="Unassembled WGS sequence"/>
</dbReference>
<evidence type="ECO:0008006" key="3">
    <source>
        <dbReference type="Google" id="ProtNLM"/>
    </source>
</evidence>
<evidence type="ECO:0000313" key="2">
    <source>
        <dbReference type="Proteomes" id="UP000008141"/>
    </source>
</evidence>
<evidence type="ECO:0000313" key="1">
    <source>
        <dbReference type="EMBL" id="EFN58182.1"/>
    </source>
</evidence>
<dbReference type="SUPFAM" id="SSF56219">
    <property type="entry name" value="DNase I-like"/>
    <property type="match status" value="1"/>
</dbReference>
<gene>
    <name evidence="1" type="ORF">CHLNCDRAFT_142016</name>
</gene>
<dbReference type="GeneID" id="17357378"/>
<organism evidence="2">
    <name type="scientific">Chlorella variabilis</name>
    <name type="common">Green alga</name>
    <dbReference type="NCBI Taxonomy" id="554065"/>
    <lineage>
        <taxon>Eukaryota</taxon>
        <taxon>Viridiplantae</taxon>
        <taxon>Chlorophyta</taxon>
        <taxon>core chlorophytes</taxon>
        <taxon>Trebouxiophyceae</taxon>
        <taxon>Chlorellales</taxon>
        <taxon>Chlorellaceae</taxon>
        <taxon>Chlorella clade</taxon>
        <taxon>Chlorella</taxon>
    </lineage>
</organism>
<sequence length="110" mass="12284">MEMELTLPGKLFRRDCRPAGPARPEAKSTIKLLQWNIERGYQLAGIIEELRAIDADILSLQEVDVGCERSGSVDTGVAIAEALQLNYVFLSEFEELHSPLRDARTQAGKR</sequence>
<protein>
    <recommendedName>
        <fullName evidence="3">Endonuclease/exonuclease/phosphatase domain-containing protein</fullName>
    </recommendedName>
</protein>
<dbReference type="InterPro" id="IPR036691">
    <property type="entry name" value="Endo/exonu/phosph_ase_sf"/>
</dbReference>
<dbReference type="EMBL" id="GL433838">
    <property type="protein sequence ID" value="EFN58182.1"/>
    <property type="molecule type" value="Genomic_DNA"/>
</dbReference>
<accession>E1Z7J6</accession>
<dbReference type="Gene3D" id="3.60.10.10">
    <property type="entry name" value="Endonuclease/exonuclease/phosphatase"/>
    <property type="match status" value="1"/>
</dbReference>
<dbReference type="OrthoDB" id="200415at2759"/>